<dbReference type="EMBL" id="QFLI01000003">
    <property type="protein sequence ID" value="PXY01746.1"/>
    <property type="molecule type" value="Genomic_DNA"/>
</dbReference>
<comment type="caution">
    <text evidence="1">The sequence shown here is derived from an EMBL/GenBank/DDBJ whole genome shotgun (WGS) entry which is preliminary data.</text>
</comment>
<sequence>MEKVRVHYSCDSAEVSNTTGAIRSKFAEEDWTADLILSKILADIAVEHPILEQAIEAVRGNTLKANVRAEDEKAGKDYICLKNFIKANLYAPEAETEEAAKEIWKLIVNHNPKLDRQNYARQIELSNSLLANLKSPTFKPLVDLLTGVPERVEKFTTSTASLQSAYKELATIKSEELDLPAPSAQKDKLRTMINERLMPYLEGAVDALPEKYEATYKAICESIEINNEKARARQTLKESQKEKEPEEDIA</sequence>
<gene>
    <name evidence="1" type="ORF">DF185_09790</name>
</gene>
<evidence type="ECO:0000313" key="2">
    <source>
        <dbReference type="Proteomes" id="UP000248079"/>
    </source>
</evidence>
<proteinExistence type="predicted"/>
<dbReference type="InterPro" id="IPR046228">
    <property type="entry name" value="DUF6261"/>
</dbReference>
<dbReference type="Proteomes" id="UP000248079">
    <property type="component" value="Unassembled WGS sequence"/>
</dbReference>
<dbReference type="Pfam" id="PF19775">
    <property type="entry name" value="DUF6261"/>
    <property type="match status" value="1"/>
</dbReference>
<dbReference type="AlphaFoldDB" id="A0A2V3ZZJ1"/>
<name>A0A2V3ZZJ1_9BACT</name>
<evidence type="ECO:0000313" key="1">
    <source>
        <dbReference type="EMBL" id="PXY01746.1"/>
    </source>
</evidence>
<protein>
    <submittedName>
        <fullName evidence="1">Uncharacterized protein</fullName>
    </submittedName>
</protein>
<organism evidence="1 2">
    <name type="scientific">Marinifilum breve</name>
    <dbReference type="NCBI Taxonomy" id="2184082"/>
    <lineage>
        <taxon>Bacteria</taxon>
        <taxon>Pseudomonadati</taxon>
        <taxon>Bacteroidota</taxon>
        <taxon>Bacteroidia</taxon>
        <taxon>Marinilabiliales</taxon>
        <taxon>Marinifilaceae</taxon>
    </lineage>
</organism>
<accession>A0A2V3ZZJ1</accession>
<dbReference type="OrthoDB" id="1115831at2"/>
<keyword evidence="2" id="KW-1185">Reference proteome</keyword>
<reference evidence="1 2" key="1">
    <citation type="submission" date="2018-05" db="EMBL/GenBank/DDBJ databases">
        <title>Marinifilum breve JC075T sp. nov., a marine bacterium isolated from Yongle Blue Hole in the South China Sea.</title>
        <authorList>
            <person name="Fu T."/>
        </authorList>
    </citation>
    <scope>NUCLEOTIDE SEQUENCE [LARGE SCALE GENOMIC DNA]</scope>
    <source>
        <strain evidence="1 2">JC075</strain>
    </source>
</reference>
<dbReference type="RefSeq" id="WP_110360555.1">
    <property type="nucleotide sequence ID" value="NZ_QFLI01000003.1"/>
</dbReference>